<name>A0A231GT99_9NOCA</name>
<comment type="caution">
    <text evidence="2">The sequence shown here is derived from an EMBL/GenBank/DDBJ whole genome shotgun (WGS) entry which is preliminary data.</text>
</comment>
<dbReference type="Proteomes" id="UP000215506">
    <property type="component" value="Unassembled WGS sequence"/>
</dbReference>
<evidence type="ECO:0000256" key="1">
    <source>
        <dbReference type="SAM" id="MobiDB-lite"/>
    </source>
</evidence>
<dbReference type="AlphaFoldDB" id="A0A231GT99"/>
<organism evidence="2 3">
    <name type="scientific">Nocardia cerradoensis</name>
    <dbReference type="NCBI Taxonomy" id="85688"/>
    <lineage>
        <taxon>Bacteria</taxon>
        <taxon>Bacillati</taxon>
        <taxon>Actinomycetota</taxon>
        <taxon>Actinomycetes</taxon>
        <taxon>Mycobacteriales</taxon>
        <taxon>Nocardiaceae</taxon>
        <taxon>Nocardia</taxon>
    </lineage>
</organism>
<accession>A0A231GT99</accession>
<proteinExistence type="predicted"/>
<feature type="region of interest" description="Disordered" evidence="1">
    <location>
        <begin position="222"/>
        <end position="268"/>
    </location>
</feature>
<evidence type="ECO:0000313" key="2">
    <source>
        <dbReference type="EMBL" id="OXR39849.1"/>
    </source>
</evidence>
<reference evidence="2 3" key="1">
    <citation type="submission" date="2017-07" db="EMBL/GenBank/DDBJ databases">
        <title>First draft Genome Sequence of Nocardia cerradoensis isolated from human infection.</title>
        <authorList>
            <person name="Carrasco G."/>
        </authorList>
    </citation>
    <scope>NUCLEOTIDE SEQUENCE [LARGE SCALE GENOMIC DNA]</scope>
    <source>
        <strain evidence="2 3">CNM20130759</strain>
    </source>
</reference>
<protein>
    <submittedName>
        <fullName evidence="2">Uncharacterized protein</fullName>
    </submittedName>
</protein>
<dbReference type="EMBL" id="NGAF01000058">
    <property type="protein sequence ID" value="OXR39849.1"/>
    <property type="molecule type" value="Genomic_DNA"/>
</dbReference>
<sequence length="268" mass="29418">MPVPEGTGTTQHHPTREAPERADTTSFLAGAGHTIDYDRYAVPDHHHLPCLACGLERARNDTQPDHYDDGLCTTCREDNQPGIADHTPGDHTTARCTFITNHHPPAAALALLRKDWRHTRNPVERATIETFADTLVAADTPHNTSSALEIDFGGGFDPFNPTHTLTDTELTQAIGTLERRIQLADNEAIMYGPAPGITNTPSTVDTEWLEQELTELHAELTRRSGLTVEQAGTEQTRRASHAHDTEKWSTSEQRSLGTRAAEADGPQL</sequence>
<keyword evidence="3" id="KW-1185">Reference proteome</keyword>
<feature type="compositionally biased region" description="Basic and acidic residues" evidence="1">
    <location>
        <begin position="235"/>
        <end position="249"/>
    </location>
</feature>
<feature type="region of interest" description="Disordered" evidence="1">
    <location>
        <begin position="1"/>
        <end position="23"/>
    </location>
</feature>
<feature type="compositionally biased region" description="Basic and acidic residues" evidence="1">
    <location>
        <begin position="14"/>
        <end position="23"/>
    </location>
</feature>
<gene>
    <name evidence="2" type="ORF">B7C42_08090</name>
</gene>
<evidence type="ECO:0000313" key="3">
    <source>
        <dbReference type="Proteomes" id="UP000215506"/>
    </source>
</evidence>